<dbReference type="Proteomes" id="UP001140011">
    <property type="component" value="Unassembled WGS sequence"/>
</dbReference>
<proteinExistence type="predicted"/>
<sequence length="123" mass="13533">MTLLSSFQTLPMVIAEMAVEYLWNDIGSEKFGGTPSWPEFEFPVFLSAATLMVCLDEEDANPSKTGHGKLPAANAMPPSRNQATIHFARSIRRLAPAATGTFVFSRSPISTNKTNSRQWNTLL</sequence>
<organism evidence="1 2">
    <name type="scientific">Coemansia pectinata</name>
    <dbReference type="NCBI Taxonomy" id="1052879"/>
    <lineage>
        <taxon>Eukaryota</taxon>
        <taxon>Fungi</taxon>
        <taxon>Fungi incertae sedis</taxon>
        <taxon>Zoopagomycota</taxon>
        <taxon>Kickxellomycotina</taxon>
        <taxon>Kickxellomycetes</taxon>
        <taxon>Kickxellales</taxon>
        <taxon>Kickxellaceae</taxon>
        <taxon>Coemansia</taxon>
    </lineage>
</organism>
<keyword evidence="2" id="KW-1185">Reference proteome</keyword>
<name>A0A9W8GW26_9FUNG</name>
<evidence type="ECO:0000313" key="1">
    <source>
        <dbReference type="EMBL" id="KAJ2751497.1"/>
    </source>
</evidence>
<evidence type="ECO:0000313" key="2">
    <source>
        <dbReference type="Proteomes" id="UP001140011"/>
    </source>
</evidence>
<dbReference type="AlphaFoldDB" id="A0A9W8GW26"/>
<gene>
    <name evidence="1" type="ORF">GGI19_004448</name>
</gene>
<protein>
    <submittedName>
        <fullName evidence="1">Uncharacterized protein</fullName>
    </submittedName>
</protein>
<accession>A0A9W8GW26</accession>
<dbReference type="EMBL" id="JANBUH010000393">
    <property type="protein sequence ID" value="KAJ2751497.1"/>
    <property type="molecule type" value="Genomic_DNA"/>
</dbReference>
<reference evidence="1" key="1">
    <citation type="submission" date="2022-07" db="EMBL/GenBank/DDBJ databases">
        <title>Phylogenomic reconstructions and comparative analyses of Kickxellomycotina fungi.</title>
        <authorList>
            <person name="Reynolds N.K."/>
            <person name="Stajich J.E."/>
            <person name="Barry K."/>
            <person name="Grigoriev I.V."/>
            <person name="Crous P."/>
            <person name="Smith M.E."/>
        </authorList>
    </citation>
    <scope>NUCLEOTIDE SEQUENCE</scope>
    <source>
        <strain evidence="1">BCRC 34297</strain>
    </source>
</reference>
<comment type="caution">
    <text evidence="1">The sequence shown here is derived from an EMBL/GenBank/DDBJ whole genome shotgun (WGS) entry which is preliminary data.</text>
</comment>